<accession>A0ABU0QDB5</accession>
<feature type="region of interest" description="Disordered" evidence="1">
    <location>
        <begin position="1"/>
        <end position="22"/>
    </location>
</feature>
<sequence>MPRADAATAGRGTTRRVAGGAVRNTWPPCAGSRVLPPVHGASCVERHSPPPAAWAKRRVPRPGPPRGRLAPTARTEFRRVSELIPRTQCLVCPRSGVKARLRPGRRTARLRHGLRRQGDPGQELHRRPAGTPTPHRRVVEGTWTQVRFDIVLDPPTVEGRRPIPGADRGDGPGRADARYRTWTPRVVRARHSRRGDGQGHVSDPPGSRLRKGSSARHVRPACEACAGESGLGRLQTEHVRTVTTSSTAGRPRWRRSVGRRRRPPWWRWSPRRWSVHC</sequence>
<evidence type="ECO:0000313" key="3">
    <source>
        <dbReference type="Proteomes" id="UP001243364"/>
    </source>
</evidence>
<feature type="compositionally biased region" description="Basic and acidic residues" evidence="1">
    <location>
        <begin position="116"/>
        <end position="126"/>
    </location>
</feature>
<keyword evidence="3" id="KW-1185">Reference proteome</keyword>
<name>A0ABU0QDB5_STRAH</name>
<proteinExistence type="predicted"/>
<feature type="compositionally biased region" description="Basic and acidic residues" evidence="1">
    <location>
        <begin position="167"/>
        <end position="177"/>
    </location>
</feature>
<organism evidence="2 3">
    <name type="scientific">Streptomyces achromogenes</name>
    <dbReference type="NCBI Taxonomy" id="67255"/>
    <lineage>
        <taxon>Bacteria</taxon>
        <taxon>Bacillati</taxon>
        <taxon>Actinomycetota</taxon>
        <taxon>Actinomycetes</taxon>
        <taxon>Kitasatosporales</taxon>
        <taxon>Streptomycetaceae</taxon>
        <taxon>Streptomyces</taxon>
    </lineage>
</organism>
<feature type="region of interest" description="Disordered" evidence="1">
    <location>
        <begin position="106"/>
        <end position="136"/>
    </location>
</feature>
<feature type="compositionally biased region" description="Basic residues" evidence="1">
    <location>
        <begin position="106"/>
        <end position="115"/>
    </location>
</feature>
<evidence type="ECO:0000313" key="2">
    <source>
        <dbReference type="EMBL" id="MDQ0688643.1"/>
    </source>
</evidence>
<comment type="caution">
    <text evidence="2">The sequence shown here is derived from an EMBL/GenBank/DDBJ whole genome shotgun (WGS) entry which is preliminary data.</text>
</comment>
<reference evidence="2 3" key="1">
    <citation type="submission" date="2023-07" db="EMBL/GenBank/DDBJ databases">
        <title>Comparative genomics of wheat-associated soil bacteria to identify genetic determinants of phenazine resistance.</title>
        <authorList>
            <person name="Mouncey N."/>
        </authorList>
    </citation>
    <scope>NUCLEOTIDE SEQUENCE [LARGE SCALE GENOMIC DNA]</scope>
    <source>
        <strain evidence="2 3">W4I19-2</strain>
    </source>
</reference>
<dbReference type="EMBL" id="JAUSYA010000001">
    <property type="protein sequence ID" value="MDQ0688643.1"/>
    <property type="molecule type" value="Genomic_DNA"/>
</dbReference>
<feature type="region of interest" description="Disordered" evidence="1">
    <location>
        <begin position="155"/>
        <end position="177"/>
    </location>
</feature>
<protein>
    <submittedName>
        <fullName evidence="2">Uncharacterized protein</fullName>
    </submittedName>
</protein>
<evidence type="ECO:0000256" key="1">
    <source>
        <dbReference type="SAM" id="MobiDB-lite"/>
    </source>
</evidence>
<dbReference type="Proteomes" id="UP001243364">
    <property type="component" value="Unassembled WGS sequence"/>
</dbReference>
<feature type="region of interest" description="Disordered" evidence="1">
    <location>
        <begin position="190"/>
        <end position="215"/>
    </location>
</feature>
<gene>
    <name evidence="2" type="ORF">QFZ56_007606</name>
</gene>